<dbReference type="Gene3D" id="1.20.1560.10">
    <property type="entry name" value="ABC transporter type 1, transmembrane domain"/>
    <property type="match status" value="1"/>
</dbReference>
<dbReference type="InterPro" id="IPR003439">
    <property type="entry name" value="ABC_transporter-like_ATP-bd"/>
</dbReference>
<dbReference type="InterPro" id="IPR027417">
    <property type="entry name" value="P-loop_NTPase"/>
</dbReference>
<evidence type="ECO:0000256" key="3">
    <source>
        <dbReference type="ARBA" id="ARBA00022692"/>
    </source>
</evidence>
<dbReference type="InterPro" id="IPR036640">
    <property type="entry name" value="ABC1_TM_sf"/>
</dbReference>
<dbReference type="Proteomes" id="UP000186218">
    <property type="component" value="Unassembled WGS sequence"/>
</dbReference>
<dbReference type="NCBIfam" id="TIGR02868">
    <property type="entry name" value="CydC"/>
    <property type="match status" value="1"/>
</dbReference>
<feature type="transmembrane region" description="Helical" evidence="10">
    <location>
        <begin position="146"/>
        <end position="166"/>
    </location>
</feature>
<keyword evidence="8 10" id="KW-0472">Membrane</keyword>
<dbReference type="GO" id="GO:0016887">
    <property type="term" value="F:ATP hydrolysis activity"/>
    <property type="evidence" value="ECO:0007669"/>
    <property type="project" value="InterPro"/>
</dbReference>
<sequence length="603" mass="62814">MSRGRAPRSQAGAGRLRDPLLRAIGLFGVRTGPVARSLTFGLGGSVSALGLAALSAWLITRAWEMPPVLSLMVAVTTVRALGISRGLLRYLERLATHDLALDSMSTARERVYRALATGSAGYSVTLRRGELLARTGDDIDEVGNGLISGLIPIGVSLVTSVAAVAITGAVSWWAGLVTLVAMLCTGLIAPVLAARGSATATSDGEAAHERAIEAWTTALWHAPELAVARRRETVLAAAVAAEHDVGRARDRGQRRIAVAAGSAPAAVGVSVLAACLIGVGLAGSVSPMMLGVLILLPLSAFESTNPLVEAGVQLQRSRNAARRVFELIDGADIDRAREGPDRESSAPTDGLLLRADHLRWGVGSSPTFGGPNGLSLSLRPGDRVAVVGPSGCGKTTLLLTLAGLLSARGGEVARGADAQAVRFLAEDAHVFATSVRENVLLARGDADDALVRTAIENVGLAPWVAELPDGLDTPLDVGDSSLSGGQRRRLLLARAVVDAARVLLVDEPGEHLDRADSDRVHRRLLDRDGGLVEPDKAVVVVTHRLPADARPDRVIDLGQFAVGESAVGKFDCRTVGVGVASGVHEEGGGLELHDIRTREVTIR</sequence>
<dbReference type="GO" id="GO:0045454">
    <property type="term" value="P:cell redox homeostasis"/>
    <property type="evidence" value="ECO:0007669"/>
    <property type="project" value="InterPro"/>
</dbReference>
<dbReference type="SMART" id="SM00382">
    <property type="entry name" value="AAA"/>
    <property type="match status" value="1"/>
</dbReference>
<keyword evidence="5 13" id="KW-0067">ATP-binding</keyword>
<keyword evidence="14" id="KW-1185">Reference proteome</keyword>
<dbReference type="AlphaFoldDB" id="A0A1N7GXE8"/>
<evidence type="ECO:0000256" key="8">
    <source>
        <dbReference type="ARBA" id="ARBA00023136"/>
    </source>
</evidence>
<dbReference type="InterPro" id="IPR014223">
    <property type="entry name" value="ABC_CydC/D"/>
</dbReference>
<evidence type="ECO:0000259" key="11">
    <source>
        <dbReference type="PROSITE" id="PS50893"/>
    </source>
</evidence>
<keyword evidence="4" id="KW-0547">Nucleotide-binding</keyword>
<reference evidence="13 14" key="1">
    <citation type="submission" date="2017-01" db="EMBL/GenBank/DDBJ databases">
        <authorList>
            <person name="Mah S.A."/>
            <person name="Swanson W.J."/>
            <person name="Moy G.W."/>
            <person name="Vacquier V.D."/>
        </authorList>
    </citation>
    <scope>NUCLEOTIDE SEQUENCE [LARGE SCALE GENOMIC DNA]</scope>
    <source>
        <strain evidence="13 14">CPCC 203464</strain>
    </source>
</reference>
<dbReference type="GO" id="GO:0005886">
    <property type="term" value="C:plasma membrane"/>
    <property type="evidence" value="ECO:0007669"/>
    <property type="project" value="UniProtKB-SubCell"/>
</dbReference>
<dbReference type="SUPFAM" id="SSF52540">
    <property type="entry name" value="P-loop containing nucleoside triphosphate hydrolases"/>
    <property type="match status" value="1"/>
</dbReference>
<evidence type="ECO:0000256" key="2">
    <source>
        <dbReference type="ARBA" id="ARBA00022519"/>
    </source>
</evidence>
<evidence type="ECO:0000256" key="10">
    <source>
        <dbReference type="SAM" id="Phobius"/>
    </source>
</evidence>
<evidence type="ECO:0000256" key="4">
    <source>
        <dbReference type="ARBA" id="ARBA00022741"/>
    </source>
</evidence>
<dbReference type="PROSITE" id="PS50929">
    <property type="entry name" value="ABC_TM1F"/>
    <property type="match status" value="1"/>
</dbReference>
<protein>
    <submittedName>
        <fullName evidence="13">ATP-binding cassette, subfamily C, CydC</fullName>
    </submittedName>
</protein>
<dbReference type="PANTHER" id="PTHR24221">
    <property type="entry name" value="ATP-BINDING CASSETTE SUB-FAMILY B"/>
    <property type="match status" value="1"/>
</dbReference>
<keyword evidence="7 10" id="KW-1133">Transmembrane helix</keyword>
<evidence type="ECO:0000256" key="9">
    <source>
        <dbReference type="ARBA" id="ARBA00023455"/>
    </source>
</evidence>
<evidence type="ECO:0000259" key="12">
    <source>
        <dbReference type="PROSITE" id="PS50929"/>
    </source>
</evidence>
<gene>
    <name evidence="13" type="ORF">SAMN05445060_3224</name>
</gene>
<keyword evidence="2" id="KW-1003">Cell membrane</keyword>
<accession>A0A1N7GXE8</accession>
<dbReference type="STRING" id="1344003.SAMN05445060_3224"/>
<evidence type="ECO:0000256" key="1">
    <source>
        <dbReference type="ARBA" id="ARBA00004429"/>
    </source>
</evidence>
<comment type="subcellular location">
    <subcellularLocation>
        <location evidence="1">Cell inner membrane</location>
        <topology evidence="1">Multi-pass membrane protein</topology>
    </subcellularLocation>
</comment>
<dbReference type="GO" id="GO:0034775">
    <property type="term" value="P:glutathione transmembrane transport"/>
    <property type="evidence" value="ECO:0007669"/>
    <property type="project" value="InterPro"/>
</dbReference>
<dbReference type="InterPro" id="IPR017871">
    <property type="entry name" value="ABC_transporter-like_CS"/>
</dbReference>
<dbReference type="Pfam" id="PF00005">
    <property type="entry name" value="ABC_tran"/>
    <property type="match status" value="1"/>
</dbReference>
<evidence type="ECO:0000313" key="13">
    <source>
        <dbReference type="EMBL" id="SIS17216.1"/>
    </source>
</evidence>
<evidence type="ECO:0000256" key="5">
    <source>
        <dbReference type="ARBA" id="ARBA00022840"/>
    </source>
</evidence>
<feature type="domain" description="ABC transporter" evidence="11">
    <location>
        <begin position="353"/>
        <end position="584"/>
    </location>
</feature>
<dbReference type="PANTHER" id="PTHR24221:SF654">
    <property type="entry name" value="ATP-BINDING CASSETTE SUB-FAMILY B MEMBER 6"/>
    <property type="match status" value="1"/>
</dbReference>
<comment type="similarity">
    <text evidence="9">Belongs to the ABC transporter superfamily. Siderophore-Fe(3+) uptake transporter (SIUT) (TC 3.A.1.21) family.</text>
</comment>
<dbReference type="SUPFAM" id="SSF90123">
    <property type="entry name" value="ABC transporter transmembrane region"/>
    <property type="match status" value="1"/>
</dbReference>
<feature type="transmembrane region" description="Helical" evidence="10">
    <location>
        <begin position="65"/>
        <end position="83"/>
    </location>
</feature>
<proteinExistence type="inferred from homology"/>
<feature type="domain" description="ABC transmembrane type-1" evidence="12">
    <location>
        <begin position="37"/>
        <end position="316"/>
    </location>
</feature>
<dbReference type="RefSeq" id="WP_076481462.1">
    <property type="nucleotide sequence ID" value="NZ_FTNT01000010.1"/>
</dbReference>
<dbReference type="GO" id="GO:0140359">
    <property type="term" value="F:ABC-type transporter activity"/>
    <property type="evidence" value="ECO:0007669"/>
    <property type="project" value="InterPro"/>
</dbReference>
<dbReference type="PROSITE" id="PS50893">
    <property type="entry name" value="ABC_TRANSPORTER_2"/>
    <property type="match status" value="1"/>
</dbReference>
<evidence type="ECO:0000256" key="7">
    <source>
        <dbReference type="ARBA" id="ARBA00022989"/>
    </source>
</evidence>
<dbReference type="InterPro" id="IPR039421">
    <property type="entry name" value="Type_1_exporter"/>
</dbReference>
<dbReference type="GO" id="GO:0005524">
    <property type="term" value="F:ATP binding"/>
    <property type="evidence" value="ECO:0007669"/>
    <property type="project" value="UniProtKB-KW"/>
</dbReference>
<dbReference type="PROSITE" id="PS00211">
    <property type="entry name" value="ABC_TRANSPORTER_1"/>
    <property type="match status" value="1"/>
</dbReference>
<name>A0A1N7GXE8_9NOCA</name>
<dbReference type="Gene3D" id="3.40.50.300">
    <property type="entry name" value="P-loop containing nucleotide triphosphate hydrolases"/>
    <property type="match status" value="1"/>
</dbReference>
<dbReference type="InterPro" id="IPR011527">
    <property type="entry name" value="ABC1_TM_dom"/>
</dbReference>
<feature type="transmembrane region" description="Helical" evidence="10">
    <location>
        <begin position="256"/>
        <end position="282"/>
    </location>
</feature>
<dbReference type="InterPro" id="IPR003593">
    <property type="entry name" value="AAA+_ATPase"/>
</dbReference>
<dbReference type="GO" id="GO:0034040">
    <property type="term" value="F:ATPase-coupled lipid transmembrane transporter activity"/>
    <property type="evidence" value="ECO:0007669"/>
    <property type="project" value="TreeGrafter"/>
</dbReference>
<keyword evidence="6" id="KW-1278">Translocase</keyword>
<evidence type="ECO:0000256" key="6">
    <source>
        <dbReference type="ARBA" id="ARBA00022967"/>
    </source>
</evidence>
<feature type="transmembrane region" description="Helical" evidence="10">
    <location>
        <begin position="172"/>
        <end position="193"/>
    </location>
</feature>
<feature type="transmembrane region" description="Helical" evidence="10">
    <location>
        <begin position="38"/>
        <end position="59"/>
    </location>
</feature>
<keyword evidence="2" id="KW-0997">Cell inner membrane</keyword>
<dbReference type="EMBL" id="FTNT01000010">
    <property type="protein sequence ID" value="SIS17216.1"/>
    <property type="molecule type" value="Genomic_DNA"/>
</dbReference>
<keyword evidence="3 10" id="KW-0812">Transmembrane</keyword>
<organism evidence="13 14">
    <name type="scientific">Williamsia sterculiae</name>
    <dbReference type="NCBI Taxonomy" id="1344003"/>
    <lineage>
        <taxon>Bacteria</taxon>
        <taxon>Bacillati</taxon>
        <taxon>Actinomycetota</taxon>
        <taxon>Actinomycetes</taxon>
        <taxon>Mycobacteriales</taxon>
        <taxon>Nocardiaceae</taxon>
        <taxon>Williamsia</taxon>
    </lineage>
</organism>
<evidence type="ECO:0000313" key="14">
    <source>
        <dbReference type="Proteomes" id="UP000186218"/>
    </source>
</evidence>